<dbReference type="PANTHER" id="PTHR22600">
    <property type="entry name" value="BETA-HEXOSAMINIDASE"/>
    <property type="match status" value="1"/>
</dbReference>
<dbReference type="EC" id="3.2.1.52" evidence="3"/>
<evidence type="ECO:0000256" key="4">
    <source>
        <dbReference type="ARBA" id="ARBA00022801"/>
    </source>
</evidence>
<feature type="domain" description="Glycoside hydrolase family 20 catalytic" evidence="6">
    <location>
        <begin position="11"/>
        <end position="67"/>
    </location>
</feature>
<dbReference type="InterPro" id="IPR015883">
    <property type="entry name" value="Glyco_hydro_20_cat"/>
</dbReference>
<sequence>YLTDNEWLNWDWKRMYEADPCEAIDDDACSTLMLGGEGCMWGENVDTSNILHTIWPRAGAIAERLWSVAEDTADTDDAEPRYAEFRCHLNRRGVAAAPHSGHGPGRANPGPRNAPGGPGGCLEQRR</sequence>
<comment type="caution">
    <text evidence="7">The sequence shown here is derived from an EMBL/GenBank/DDBJ whole genome shotgun (WGS) entry which is preliminary data.</text>
</comment>
<evidence type="ECO:0000256" key="5">
    <source>
        <dbReference type="SAM" id="MobiDB-lite"/>
    </source>
</evidence>
<evidence type="ECO:0000256" key="1">
    <source>
        <dbReference type="ARBA" id="ARBA00001231"/>
    </source>
</evidence>
<dbReference type="EMBL" id="BRYB01004079">
    <property type="protein sequence ID" value="GMI25352.1"/>
    <property type="molecule type" value="Genomic_DNA"/>
</dbReference>
<feature type="non-terminal residue" evidence="7">
    <location>
        <position position="1"/>
    </location>
</feature>
<dbReference type="InterPro" id="IPR025705">
    <property type="entry name" value="Beta_hexosaminidase_sua/sub"/>
</dbReference>
<feature type="compositionally biased region" description="Low complexity" evidence="5">
    <location>
        <begin position="105"/>
        <end position="115"/>
    </location>
</feature>
<dbReference type="Gene3D" id="3.20.20.80">
    <property type="entry name" value="Glycosidases"/>
    <property type="match status" value="1"/>
</dbReference>
<evidence type="ECO:0000313" key="8">
    <source>
        <dbReference type="Proteomes" id="UP001165060"/>
    </source>
</evidence>
<dbReference type="Pfam" id="PF00728">
    <property type="entry name" value="Glyco_hydro_20"/>
    <property type="match status" value="1"/>
</dbReference>
<dbReference type="SUPFAM" id="SSF51445">
    <property type="entry name" value="(Trans)glycosidases"/>
    <property type="match status" value="1"/>
</dbReference>
<name>A0ABQ6MFF1_9STRA</name>
<feature type="region of interest" description="Disordered" evidence="5">
    <location>
        <begin position="95"/>
        <end position="126"/>
    </location>
</feature>
<dbReference type="Proteomes" id="UP001165060">
    <property type="component" value="Unassembled WGS sequence"/>
</dbReference>
<keyword evidence="8" id="KW-1185">Reference proteome</keyword>
<evidence type="ECO:0000259" key="6">
    <source>
        <dbReference type="Pfam" id="PF00728"/>
    </source>
</evidence>
<comment type="similarity">
    <text evidence="2">Belongs to the glycosyl hydrolase 20 family.</text>
</comment>
<dbReference type="PRINTS" id="PR00738">
    <property type="entry name" value="GLHYDRLASE20"/>
</dbReference>
<organism evidence="7 8">
    <name type="scientific">Tetraparma gracilis</name>
    <dbReference type="NCBI Taxonomy" id="2962635"/>
    <lineage>
        <taxon>Eukaryota</taxon>
        <taxon>Sar</taxon>
        <taxon>Stramenopiles</taxon>
        <taxon>Ochrophyta</taxon>
        <taxon>Bolidophyceae</taxon>
        <taxon>Parmales</taxon>
        <taxon>Triparmaceae</taxon>
        <taxon>Tetraparma</taxon>
    </lineage>
</organism>
<evidence type="ECO:0000256" key="3">
    <source>
        <dbReference type="ARBA" id="ARBA00012663"/>
    </source>
</evidence>
<protein>
    <recommendedName>
        <fullName evidence="3">beta-N-acetylhexosaminidase</fullName>
        <ecNumber evidence="3">3.2.1.52</ecNumber>
    </recommendedName>
</protein>
<dbReference type="PANTHER" id="PTHR22600:SF21">
    <property type="entry name" value="BETA-HEXOSAMINIDASE A"/>
    <property type="match status" value="1"/>
</dbReference>
<dbReference type="InterPro" id="IPR017853">
    <property type="entry name" value="GH"/>
</dbReference>
<proteinExistence type="inferred from homology"/>
<gene>
    <name evidence="7" type="ORF">TeGR_g9289</name>
</gene>
<accession>A0ABQ6MFF1</accession>
<reference evidence="7 8" key="1">
    <citation type="journal article" date="2023" name="Commun. Biol.">
        <title>Genome analysis of Parmales, the sister group of diatoms, reveals the evolutionary specialization of diatoms from phago-mixotrophs to photoautotrophs.</title>
        <authorList>
            <person name="Ban H."/>
            <person name="Sato S."/>
            <person name="Yoshikawa S."/>
            <person name="Yamada K."/>
            <person name="Nakamura Y."/>
            <person name="Ichinomiya M."/>
            <person name="Sato N."/>
            <person name="Blanc-Mathieu R."/>
            <person name="Endo H."/>
            <person name="Kuwata A."/>
            <person name="Ogata H."/>
        </authorList>
    </citation>
    <scope>NUCLEOTIDE SEQUENCE [LARGE SCALE GENOMIC DNA]</scope>
</reference>
<evidence type="ECO:0000313" key="7">
    <source>
        <dbReference type="EMBL" id="GMI25352.1"/>
    </source>
</evidence>
<comment type="catalytic activity">
    <reaction evidence="1">
        <text>Hydrolysis of terminal non-reducing N-acetyl-D-hexosamine residues in N-acetyl-beta-D-hexosaminides.</text>
        <dbReference type="EC" id="3.2.1.52"/>
    </reaction>
</comment>
<evidence type="ECO:0000256" key="2">
    <source>
        <dbReference type="ARBA" id="ARBA00006285"/>
    </source>
</evidence>
<keyword evidence="4" id="KW-0378">Hydrolase</keyword>